<keyword evidence="3" id="KW-1185">Reference proteome</keyword>
<dbReference type="Proteomes" id="UP000799423">
    <property type="component" value="Unassembled WGS sequence"/>
</dbReference>
<dbReference type="EMBL" id="MU006336">
    <property type="protein sequence ID" value="KAF2846304.1"/>
    <property type="molecule type" value="Genomic_DNA"/>
</dbReference>
<reference evidence="2" key="1">
    <citation type="submission" date="2020-01" db="EMBL/GenBank/DDBJ databases">
        <authorList>
            <consortium name="DOE Joint Genome Institute"/>
            <person name="Haridas S."/>
            <person name="Albert R."/>
            <person name="Binder M."/>
            <person name="Bloem J."/>
            <person name="Labutti K."/>
            <person name="Salamov A."/>
            <person name="Andreopoulos B."/>
            <person name="Baker S.E."/>
            <person name="Barry K."/>
            <person name="Bills G."/>
            <person name="Bluhm B.H."/>
            <person name="Cannon C."/>
            <person name="Castanera R."/>
            <person name="Culley D.E."/>
            <person name="Daum C."/>
            <person name="Ezra D."/>
            <person name="Gonzalez J.B."/>
            <person name="Henrissat B."/>
            <person name="Kuo A."/>
            <person name="Liang C."/>
            <person name="Lipzen A."/>
            <person name="Lutzoni F."/>
            <person name="Magnuson J."/>
            <person name="Mondo S."/>
            <person name="Nolan M."/>
            <person name="Ohm R."/>
            <person name="Pangilinan J."/>
            <person name="Park H.-J."/>
            <person name="Ramirez L."/>
            <person name="Alfaro M."/>
            <person name="Sun H."/>
            <person name="Tritt A."/>
            <person name="Yoshinaga Y."/>
            <person name="Zwiers L.-H."/>
            <person name="Turgeon B.G."/>
            <person name="Goodwin S.B."/>
            <person name="Spatafora J.W."/>
            <person name="Crous P.W."/>
            <person name="Grigoriev I.V."/>
        </authorList>
    </citation>
    <scope>NUCLEOTIDE SEQUENCE</scope>
    <source>
        <strain evidence="2">IPT5</strain>
    </source>
</reference>
<feature type="compositionally biased region" description="Acidic residues" evidence="1">
    <location>
        <begin position="152"/>
        <end position="168"/>
    </location>
</feature>
<sequence>MSSSSQLPGFLPRDESPTKRPRKGKAVKKYYEYVLLYLVKDDTSNGAWPPKEDWKGQEVCRVSHGGFAYSIVKAKREKIRDGMRDGGRTFCPSAEGYESATKGAKLTTSFDAIEGFDLKDKVNKLYWVERREHLRPVKVRSEGEHVAKGDIDAEGDIDADGETDDEYKPEDATQSATSVELTDVDADGETDDEYVASNVKGKNKLGSFDT</sequence>
<dbReference type="AlphaFoldDB" id="A0A6A7AU53"/>
<feature type="compositionally biased region" description="Basic and acidic residues" evidence="1">
    <location>
        <begin position="141"/>
        <end position="151"/>
    </location>
</feature>
<proteinExistence type="predicted"/>
<gene>
    <name evidence="2" type="ORF">T440DRAFT_521869</name>
</gene>
<evidence type="ECO:0000313" key="2">
    <source>
        <dbReference type="EMBL" id="KAF2846304.1"/>
    </source>
</evidence>
<protein>
    <submittedName>
        <fullName evidence="2">Uncharacterized protein</fullName>
    </submittedName>
</protein>
<feature type="region of interest" description="Disordered" evidence="1">
    <location>
        <begin position="1"/>
        <end position="24"/>
    </location>
</feature>
<evidence type="ECO:0000256" key="1">
    <source>
        <dbReference type="SAM" id="MobiDB-lite"/>
    </source>
</evidence>
<name>A0A6A7AU53_9PLEO</name>
<feature type="compositionally biased region" description="Acidic residues" evidence="1">
    <location>
        <begin position="182"/>
        <end position="194"/>
    </location>
</feature>
<accession>A0A6A7AU53</accession>
<evidence type="ECO:0000313" key="3">
    <source>
        <dbReference type="Proteomes" id="UP000799423"/>
    </source>
</evidence>
<organism evidence="2 3">
    <name type="scientific">Plenodomus tracheiphilus IPT5</name>
    <dbReference type="NCBI Taxonomy" id="1408161"/>
    <lineage>
        <taxon>Eukaryota</taxon>
        <taxon>Fungi</taxon>
        <taxon>Dikarya</taxon>
        <taxon>Ascomycota</taxon>
        <taxon>Pezizomycotina</taxon>
        <taxon>Dothideomycetes</taxon>
        <taxon>Pleosporomycetidae</taxon>
        <taxon>Pleosporales</taxon>
        <taxon>Pleosporineae</taxon>
        <taxon>Leptosphaeriaceae</taxon>
        <taxon>Plenodomus</taxon>
    </lineage>
</organism>
<feature type="region of interest" description="Disordered" evidence="1">
    <location>
        <begin position="141"/>
        <end position="210"/>
    </location>
</feature>